<evidence type="ECO:0000313" key="3">
    <source>
        <dbReference type="Proteomes" id="UP001168363"/>
    </source>
</evidence>
<evidence type="ECO:0000256" key="1">
    <source>
        <dbReference type="SAM" id="MobiDB-lite"/>
    </source>
</evidence>
<gene>
    <name evidence="2" type="ORF">QWJ41_19770</name>
</gene>
<evidence type="ECO:0008006" key="4">
    <source>
        <dbReference type="Google" id="ProtNLM"/>
    </source>
</evidence>
<feature type="compositionally biased region" description="Basic and acidic residues" evidence="1">
    <location>
        <begin position="1"/>
        <end position="23"/>
    </location>
</feature>
<feature type="region of interest" description="Disordered" evidence="1">
    <location>
        <begin position="1"/>
        <end position="103"/>
    </location>
</feature>
<accession>A0ABT8TVI5</accession>
<organism evidence="2 3">
    <name type="scientific">Nocardioides cremeus</name>
    <dbReference type="NCBI Taxonomy" id="3058044"/>
    <lineage>
        <taxon>Bacteria</taxon>
        <taxon>Bacillati</taxon>
        <taxon>Actinomycetota</taxon>
        <taxon>Actinomycetes</taxon>
        <taxon>Propionibacteriales</taxon>
        <taxon>Nocardioidaceae</taxon>
        <taxon>Nocardioides</taxon>
    </lineage>
</organism>
<comment type="caution">
    <text evidence="2">The sequence shown here is derived from an EMBL/GenBank/DDBJ whole genome shotgun (WGS) entry which is preliminary data.</text>
</comment>
<reference evidence="2" key="1">
    <citation type="submission" date="2023-06" db="EMBL/GenBank/DDBJ databases">
        <title>Genome sequence of Nocardioides sp. SOB44.</title>
        <authorList>
            <person name="Zhang G."/>
        </authorList>
    </citation>
    <scope>NUCLEOTIDE SEQUENCE</scope>
    <source>
        <strain evidence="2">SOB44</strain>
    </source>
</reference>
<dbReference type="RefSeq" id="WP_302710177.1">
    <property type="nucleotide sequence ID" value="NZ_JAULSC010000034.1"/>
</dbReference>
<keyword evidence="3" id="KW-1185">Reference proteome</keyword>
<protein>
    <recommendedName>
        <fullName evidence="4">AP2/ERF domain-containing protein</fullName>
    </recommendedName>
</protein>
<proteinExistence type="predicted"/>
<dbReference type="Proteomes" id="UP001168363">
    <property type="component" value="Unassembled WGS sequence"/>
</dbReference>
<name>A0ABT8TVI5_9ACTN</name>
<feature type="compositionally biased region" description="Basic and acidic residues" evidence="1">
    <location>
        <begin position="61"/>
        <end position="93"/>
    </location>
</feature>
<evidence type="ECO:0000313" key="2">
    <source>
        <dbReference type="EMBL" id="MDO3397971.1"/>
    </source>
</evidence>
<sequence>MRLWTDEDSRDLDRRVKALRREAPSPPKANAGHQGSATATYDGVPRGYLSEKDLRRRKKVERAMQVRAEREANSEQRSETYKANRSKRADRVRWPKPKQKPNGRWLAVTTINKRKRGKTFDTEAEAQAWLDEITKEK</sequence>
<dbReference type="EMBL" id="JAULSC010000034">
    <property type="protein sequence ID" value="MDO3397971.1"/>
    <property type="molecule type" value="Genomic_DNA"/>
</dbReference>